<dbReference type="RefSeq" id="WP_134194080.1">
    <property type="nucleotide sequence ID" value="NZ_JBHLUW010000008.1"/>
</dbReference>
<keyword evidence="1" id="KW-0472">Membrane</keyword>
<reference evidence="2 3" key="1">
    <citation type="submission" date="2019-03" db="EMBL/GenBank/DDBJ databases">
        <title>Genomic Encyclopedia of Type Strains, Phase III (KMG-III): the genomes of soil and plant-associated and newly described type strains.</title>
        <authorList>
            <person name="Whitman W."/>
        </authorList>
    </citation>
    <scope>NUCLEOTIDE SEQUENCE [LARGE SCALE GENOMIC DNA]</scope>
    <source>
        <strain evidence="2 3">LMG 29544</strain>
    </source>
</reference>
<evidence type="ECO:0000256" key="1">
    <source>
        <dbReference type="SAM" id="Phobius"/>
    </source>
</evidence>
<feature type="transmembrane region" description="Helical" evidence="1">
    <location>
        <begin position="156"/>
        <end position="176"/>
    </location>
</feature>
<organism evidence="2 3">
    <name type="scientific">Paraburkholderia rhizosphaerae</name>
    <dbReference type="NCBI Taxonomy" id="480658"/>
    <lineage>
        <taxon>Bacteria</taxon>
        <taxon>Pseudomonadati</taxon>
        <taxon>Pseudomonadota</taxon>
        <taxon>Betaproteobacteria</taxon>
        <taxon>Burkholderiales</taxon>
        <taxon>Burkholderiaceae</taxon>
        <taxon>Paraburkholderia</taxon>
    </lineage>
</organism>
<protein>
    <submittedName>
        <fullName evidence="2">Uncharacterized protein</fullName>
    </submittedName>
</protein>
<dbReference type="OrthoDB" id="9102192at2"/>
<keyword evidence="1" id="KW-1133">Transmembrane helix</keyword>
<sequence length="189" mass="21253">MEDSTDETSNQPSRFASRLIKILLFVGLYLLAVLFVSTGPFPMTVEHMRWWTAFSAKWGIRDPAGSWVSVTLALDLVVTILVYLLIAKRVAPLASEISITPPVLARRIVKTMLFVSLFGLIGDFVFDPMQPEYTRWWSNIAGKLGVRDPKALETPVALLVDLVLTTLAYMAIVKSWRICKTRLRSNRPA</sequence>
<keyword evidence="1" id="KW-0812">Transmembrane</keyword>
<dbReference type="Proteomes" id="UP000295509">
    <property type="component" value="Unassembled WGS sequence"/>
</dbReference>
<evidence type="ECO:0000313" key="3">
    <source>
        <dbReference type="Proteomes" id="UP000295509"/>
    </source>
</evidence>
<name>A0A4R8LK03_9BURK</name>
<feature type="transmembrane region" description="Helical" evidence="1">
    <location>
        <begin position="108"/>
        <end position="126"/>
    </location>
</feature>
<dbReference type="EMBL" id="SORE01000016">
    <property type="protein sequence ID" value="TDY44475.1"/>
    <property type="molecule type" value="Genomic_DNA"/>
</dbReference>
<accession>A0A4R8LK03</accession>
<evidence type="ECO:0000313" key="2">
    <source>
        <dbReference type="EMBL" id="TDY44475.1"/>
    </source>
</evidence>
<proteinExistence type="predicted"/>
<dbReference type="AlphaFoldDB" id="A0A4R8LK03"/>
<feature type="transmembrane region" description="Helical" evidence="1">
    <location>
        <begin position="22"/>
        <end position="44"/>
    </location>
</feature>
<comment type="caution">
    <text evidence="2">The sequence shown here is derived from an EMBL/GenBank/DDBJ whole genome shotgun (WGS) entry which is preliminary data.</text>
</comment>
<feature type="transmembrane region" description="Helical" evidence="1">
    <location>
        <begin position="64"/>
        <end position="87"/>
    </location>
</feature>
<gene>
    <name evidence="2" type="ORF">BX592_116123</name>
</gene>
<keyword evidence="3" id="KW-1185">Reference proteome</keyword>